<feature type="compositionally biased region" description="Low complexity" evidence="9">
    <location>
        <begin position="72"/>
        <end position="83"/>
    </location>
</feature>
<dbReference type="OrthoDB" id="676979at2759"/>
<dbReference type="Pfam" id="PF13855">
    <property type="entry name" value="LRR_8"/>
    <property type="match status" value="1"/>
</dbReference>
<accession>A0A2P5ENY4</accession>
<dbReference type="FunFam" id="3.80.10.10:FF:000111">
    <property type="entry name" value="LRR receptor-like serine/threonine-protein kinase ERECTA"/>
    <property type="match status" value="1"/>
</dbReference>
<dbReference type="EMBL" id="JXTC01000119">
    <property type="protein sequence ID" value="PON87260.1"/>
    <property type="molecule type" value="Genomic_DNA"/>
</dbReference>
<dbReference type="PANTHER" id="PTHR48064">
    <property type="entry name" value="OS01G0750400 PROTEIN"/>
    <property type="match status" value="1"/>
</dbReference>
<evidence type="ECO:0000256" key="10">
    <source>
        <dbReference type="SAM" id="Phobius"/>
    </source>
</evidence>
<evidence type="ECO:0000256" key="3">
    <source>
        <dbReference type="ARBA" id="ARBA00022614"/>
    </source>
</evidence>
<comment type="similarity">
    <text evidence="2">Belongs to the RLP family.</text>
</comment>
<reference evidence="13" key="1">
    <citation type="submission" date="2016-06" db="EMBL/GenBank/DDBJ databases">
        <title>Parallel loss of symbiosis genes in relatives of nitrogen-fixing non-legume Parasponia.</title>
        <authorList>
            <person name="Van Velzen R."/>
            <person name="Holmer R."/>
            <person name="Bu F."/>
            <person name="Rutten L."/>
            <person name="Van Zeijl A."/>
            <person name="Liu W."/>
            <person name="Santuari L."/>
            <person name="Cao Q."/>
            <person name="Sharma T."/>
            <person name="Shen D."/>
            <person name="Roswanjaya Y."/>
            <person name="Wardhani T."/>
            <person name="Kalhor M.S."/>
            <person name="Jansen J."/>
            <person name="Van den Hoogen J."/>
            <person name="Gungor B."/>
            <person name="Hartog M."/>
            <person name="Hontelez J."/>
            <person name="Verver J."/>
            <person name="Yang W.-C."/>
            <person name="Schijlen E."/>
            <person name="Repin R."/>
            <person name="Schilthuizen M."/>
            <person name="Schranz E."/>
            <person name="Heidstra R."/>
            <person name="Miyata K."/>
            <person name="Fedorova E."/>
            <person name="Kohlen W."/>
            <person name="Bisseling T."/>
            <person name="Smit S."/>
            <person name="Geurts R."/>
        </authorList>
    </citation>
    <scope>NUCLEOTIDE SEQUENCE [LARGE SCALE GENOMIC DNA]</scope>
    <source>
        <strain evidence="13">cv. RG33-2</strain>
    </source>
</reference>
<feature type="compositionally biased region" description="Acidic residues" evidence="9">
    <location>
        <begin position="410"/>
        <end position="423"/>
    </location>
</feature>
<dbReference type="Pfam" id="PF00560">
    <property type="entry name" value="LRR_1"/>
    <property type="match status" value="2"/>
</dbReference>
<evidence type="ECO:0000256" key="6">
    <source>
        <dbReference type="ARBA" id="ARBA00022989"/>
    </source>
</evidence>
<feature type="compositionally biased region" description="Pro residues" evidence="9">
    <location>
        <begin position="35"/>
        <end position="45"/>
    </location>
</feature>
<keyword evidence="13" id="KW-1185">Reference proteome</keyword>
<evidence type="ECO:0000256" key="5">
    <source>
        <dbReference type="ARBA" id="ARBA00022737"/>
    </source>
</evidence>
<dbReference type="InParanoid" id="A0A2P5ENY4"/>
<evidence type="ECO:0000256" key="4">
    <source>
        <dbReference type="ARBA" id="ARBA00022692"/>
    </source>
</evidence>
<dbReference type="InterPro" id="IPR001611">
    <property type="entry name" value="Leu-rich_rpt"/>
</dbReference>
<keyword evidence="6 10" id="KW-1133">Transmembrane helix</keyword>
<dbReference type="Proteomes" id="UP000237000">
    <property type="component" value="Unassembled WGS sequence"/>
</dbReference>
<keyword evidence="8" id="KW-0325">Glycoprotein</keyword>
<dbReference type="SUPFAM" id="SSF52058">
    <property type="entry name" value="L domain-like"/>
    <property type="match status" value="1"/>
</dbReference>
<evidence type="ECO:0000313" key="12">
    <source>
        <dbReference type="EMBL" id="PON87260.1"/>
    </source>
</evidence>
<keyword evidence="4 10" id="KW-0812">Transmembrane</keyword>
<feature type="signal peptide" evidence="11">
    <location>
        <begin position="1"/>
        <end position="24"/>
    </location>
</feature>
<evidence type="ECO:0000256" key="7">
    <source>
        <dbReference type="ARBA" id="ARBA00023136"/>
    </source>
</evidence>
<keyword evidence="3" id="KW-0433">Leucine-rich repeat</keyword>
<sequence>MEGPPLLLTLLLLSLLSATPTTFSATPPRAVVSPTPSPISSPTPPRNSSSSSSSSPSPSLSPTSSPSPPSSSSPSSPSPGSSTLDPKQLRALQSLNIPTSKDPCTQPALLRNNITLCDSSKPFRHLLSLRLLNCSDDVALSFTALRSLSTLQSLRFENCPIAPIAFPPELALSLRSFTAISSLRRLTGVWLSRLQNLTDLTVSNVMVNASGPFVILGNMKKIRSVTVSRANLTGFFPRHLSPNLTHVDFSGNKLRGRIPSSINRLENLQSLNLSSNSFNGEIPTTIGDLISLHNLSLASNSLSGAVPESISAIPSLVHVDLSSNQLNGTIPRYFTGMKTLKYLNLANNNFRGVMPFNASFISRLAVFKVGGNDNLCYNRSILSSKMKLGIAPCDKHGFPMSPPPAKDSSQDDSTDSDYNDTDSENTTHKEHHRGPNKVVLGVAIALSSIVFLIIFLVLISKCCR</sequence>
<gene>
    <name evidence="12" type="ORF">TorRG33x02_168960</name>
</gene>
<feature type="region of interest" description="Disordered" evidence="9">
    <location>
        <begin position="399"/>
        <end position="432"/>
    </location>
</feature>
<feature type="chain" id="PRO_5015163628" evidence="11">
    <location>
        <begin position="25"/>
        <end position="464"/>
    </location>
</feature>
<dbReference type="GO" id="GO:0016020">
    <property type="term" value="C:membrane"/>
    <property type="evidence" value="ECO:0007669"/>
    <property type="project" value="UniProtKB-SubCell"/>
</dbReference>
<feature type="region of interest" description="Disordered" evidence="9">
    <location>
        <begin position="22"/>
        <end position="86"/>
    </location>
</feature>
<keyword evidence="5" id="KW-0677">Repeat</keyword>
<keyword evidence="11" id="KW-0732">Signal</keyword>
<evidence type="ECO:0000256" key="11">
    <source>
        <dbReference type="SAM" id="SignalP"/>
    </source>
</evidence>
<name>A0A2P5ENY4_TREOI</name>
<comment type="subcellular location">
    <subcellularLocation>
        <location evidence="1">Membrane</location>
        <topology evidence="1">Single-pass membrane protein</topology>
    </subcellularLocation>
</comment>
<evidence type="ECO:0000256" key="1">
    <source>
        <dbReference type="ARBA" id="ARBA00004167"/>
    </source>
</evidence>
<feature type="transmembrane region" description="Helical" evidence="10">
    <location>
        <begin position="438"/>
        <end position="459"/>
    </location>
</feature>
<dbReference type="InterPro" id="IPR032675">
    <property type="entry name" value="LRR_dom_sf"/>
</dbReference>
<organism evidence="12 13">
    <name type="scientific">Trema orientale</name>
    <name type="common">Charcoal tree</name>
    <name type="synonym">Celtis orientalis</name>
    <dbReference type="NCBI Taxonomy" id="63057"/>
    <lineage>
        <taxon>Eukaryota</taxon>
        <taxon>Viridiplantae</taxon>
        <taxon>Streptophyta</taxon>
        <taxon>Embryophyta</taxon>
        <taxon>Tracheophyta</taxon>
        <taxon>Spermatophyta</taxon>
        <taxon>Magnoliopsida</taxon>
        <taxon>eudicotyledons</taxon>
        <taxon>Gunneridae</taxon>
        <taxon>Pentapetalae</taxon>
        <taxon>rosids</taxon>
        <taxon>fabids</taxon>
        <taxon>Rosales</taxon>
        <taxon>Cannabaceae</taxon>
        <taxon>Trema</taxon>
    </lineage>
</organism>
<dbReference type="STRING" id="63057.A0A2P5ENY4"/>
<dbReference type="AlphaFoldDB" id="A0A2P5ENY4"/>
<protein>
    <submittedName>
        <fullName evidence="12">LRR domain containing protein</fullName>
    </submittedName>
</protein>
<evidence type="ECO:0000256" key="8">
    <source>
        <dbReference type="ARBA" id="ARBA00023180"/>
    </source>
</evidence>
<dbReference type="Gene3D" id="3.80.10.10">
    <property type="entry name" value="Ribonuclease Inhibitor"/>
    <property type="match status" value="1"/>
</dbReference>
<evidence type="ECO:0000256" key="9">
    <source>
        <dbReference type="SAM" id="MobiDB-lite"/>
    </source>
</evidence>
<dbReference type="InterPro" id="IPR053038">
    <property type="entry name" value="RLP_Defense"/>
</dbReference>
<keyword evidence="7 10" id="KW-0472">Membrane</keyword>
<comment type="caution">
    <text evidence="12">The sequence shown here is derived from an EMBL/GenBank/DDBJ whole genome shotgun (WGS) entry which is preliminary data.</text>
</comment>
<feature type="compositionally biased region" description="Low complexity" evidence="9">
    <location>
        <begin position="46"/>
        <end position="64"/>
    </location>
</feature>
<evidence type="ECO:0000313" key="13">
    <source>
        <dbReference type="Proteomes" id="UP000237000"/>
    </source>
</evidence>
<dbReference type="PANTHER" id="PTHR48064:SF1">
    <property type="entry name" value="RECEPTOR-LIKE PROTEIN 51-RELATED"/>
    <property type="match status" value="1"/>
</dbReference>
<dbReference type="FunCoup" id="A0A2P5ENY4">
    <property type="interactions" value="357"/>
</dbReference>
<proteinExistence type="inferred from homology"/>
<evidence type="ECO:0000256" key="2">
    <source>
        <dbReference type="ARBA" id="ARBA00009592"/>
    </source>
</evidence>